<evidence type="ECO:0000313" key="2">
    <source>
        <dbReference type="Proteomes" id="UP001150266"/>
    </source>
</evidence>
<gene>
    <name evidence="1" type="ORF">J3R30DRAFT_3707610</name>
</gene>
<reference evidence="1" key="1">
    <citation type="submission" date="2022-08" db="EMBL/GenBank/DDBJ databases">
        <title>A Global Phylogenomic Analysis of the Shiitake Genus Lentinula.</title>
        <authorList>
            <consortium name="DOE Joint Genome Institute"/>
            <person name="Sierra-Patev S."/>
            <person name="Min B."/>
            <person name="Naranjo-Ortiz M."/>
            <person name="Looney B."/>
            <person name="Konkel Z."/>
            <person name="Slot J.C."/>
            <person name="Sakamoto Y."/>
            <person name="Steenwyk J.L."/>
            <person name="Rokas A."/>
            <person name="Carro J."/>
            <person name="Camarero S."/>
            <person name="Ferreira P."/>
            <person name="Molpeceres G."/>
            <person name="Ruiz-Duenas F.J."/>
            <person name="Serrano A."/>
            <person name="Henrissat B."/>
            <person name="Drula E."/>
            <person name="Hughes K.W."/>
            <person name="Mata J.L."/>
            <person name="Ishikawa N.K."/>
            <person name="Vargas-Isla R."/>
            <person name="Ushijima S."/>
            <person name="Smith C.A."/>
            <person name="Ahrendt S."/>
            <person name="Andreopoulos W."/>
            <person name="He G."/>
            <person name="Labutti K."/>
            <person name="Lipzen A."/>
            <person name="Ng V."/>
            <person name="Riley R."/>
            <person name="Sandor L."/>
            <person name="Barry K."/>
            <person name="Martinez A.T."/>
            <person name="Xiao Y."/>
            <person name="Gibbons J.G."/>
            <person name="Terashima K."/>
            <person name="Grigoriev I.V."/>
            <person name="Hibbett D.S."/>
        </authorList>
    </citation>
    <scope>NUCLEOTIDE SEQUENCE</scope>
    <source>
        <strain evidence="1">JLM2183</strain>
    </source>
</reference>
<keyword evidence="2" id="KW-1185">Reference proteome</keyword>
<accession>A0A9W9DJP3</accession>
<protein>
    <submittedName>
        <fullName evidence="1">Uncharacterized protein</fullName>
    </submittedName>
</protein>
<comment type="caution">
    <text evidence="1">The sequence shown here is derived from an EMBL/GenBank/DDBJ whole genome shotgun (WGS) entry which is preliminary data.</text>
</comment>
<dbReference type="Gene3D" id="3.80.10.10">
    <property type="entry name" value="Ribonuclease Inhibitor"/>
    <property type="match status" value="1"/>
</dbReference>
<proteinExistence type="predicted"/>
<dbReference type="Proteomes" id="UP001150266">
    <property type="component" value="Unassembled WGS sequence"/>
</dbReference>
<name>A0A9W9DJP3_9AGAR</name>
<evidence type="ECO:0000313" key="1">
    <source>
        <dbReference type="EMBL" id="KAJ4473668.1"/>
    </source>
</evidence>
<dbReference type="OrthoDB" id="2839919at2759"/>
<dbReference type="SUPFAM" id="SSF52047">
    <property type="entry name" value="RNI-like"/>
    <property type="match status" value="1"/>
</dbReference>
<dbReference type="AlphaFoldDB" id="A0A9W9DJP3"/>
<organism evidence="1 2">
    <name type="scientific">Lentinula aciculospora</name>
    <dbReference type="NCBI Taxonomy" id="153920"/>
    <lineage>
        <taxon>Eukaryota</taxon>
        <taxon>Fungi</taxon>
        <taxon>Dikarya</taxon>
        <taxon>Basidiomycota</taxon>
        <taxon>Agaricomycotina</taxon>
        <taxon>Agaricomycetes</taxon>
        <taxon>Agaricomycetidae</taxon>
        <taxon>Agaricales</taxon>
        <taxon>Marasmiineae</taxon>
        <taxon>Omphalotaceae</taxon>
        <taxon>Lentinula</taxon>
    </lineage>
</organism>
<dbReference type="EMBL" id="JAOTPV010000017">
    <property type="protein sequence ID" value="KAJ4473668.1"/>
    <property type="molecule type" value="Genomic_DNA"/>
</dbReference>
<dbReference type="InterPro" id="IPR032675">
    <property type="entry name" value="LRR_dom_sf"/>
</dbReference>
<sequence>MKSLSDALLNMPNLVTLVYNTHLSPNLAIVSALASKSSLHSLYIPTSFLIHDALVLFQSFHGIRHLVIEQVGKATLYDAPESKRALSIQCVANIVQGCSETLEYLEIPGEYCPLSDLLQRISLPVIGTFILMGFPPLESYFQNYPLWTVVQSMHKLTALEVQCRLRIIGALPQRYQLLPPDATQFQSDLFSSRLESITISNPSLTDQIFKTLPHSLRTLVLDFIPDSWENMLLSGSDTVLAYHKPRSIVGLLQSLPSSHPHLESFCIKMGWCVTTDLLKCIYQSFPGLRVLELQGIRYFNRAEEPESDMAGIVAILEQFEFLHTLKLAVEFKEDSYREGEARNIGSVNEAMQHWAKVMEERIKSLRHLAFEKRRHTGKGYGRRAAIGLPLWVCFLQG</sequence>